<evidence type="ECO:0000313" key="7">
    <source>
        <dbReference type="EMBL" id="KAK4324742.1"/>
    </source>
</evidence>
<dbReference type="InterPro" id="IPR048395">
    <property type="entry name" value="Glyco_hydro_31_C"/>
</dbReference>
<evidence type="ECO:0000256" key="4">
    <source>
        <dbReference type="SAM" id="SignalP"/>
    </source>
</evidence>
<comment type="similarity">
    <text evidence="1 3">Belongs to the glycosyl hydrolase 31 family.</text>
</comment>
<reference evidence="7" key="1">
    <citation type="submission" date="2023-11" db="EMBL/GenBank/DDBJ databases">
        <title>Genome assemblies of two species of porcelain crab, Petrolisthes cinctipes and Petrolisthes manimaculis (Anomura: Porcellanidae).</title>
        <authorList>
            <person name="Angst P."/>
        </authorList>
    </citation>
    <scope>NUCLEOTIDE SEQUENCE</scope>
    <source>
        <strain evidence="7">PB745_02</strain>
        <tissue evidence="7">Gill</tissue>
    </source>
</reference>
<dbReference type="Gene3D" id="3.20.20.80">
    <property type="entry name" value="Glycosidases"/>
    <property type="match status" value="1"/>
</dbReference>
<dbReference type="Gene3D" id="2.60.40.1760">
    <property type="entry name" value="glycosyl hydrolase (family 31)"/>
    <property type="match status" value="1"/>
</dbReference>
<feature type="domain" description="Glycosyl hydrolase family 31 C-terminal" evidence="6">
    <location>
        <begin position="697"/>
        <end position="784"/>
    </location>
</feature>
<evidence type="ECO:0000256" key="3">
    <source>
        <dbReference type="RuleBase" id="RU361185"/>
    </source>
</evidence>
<keyword evidence="3" id="KW-0326">Glycosidase</keyword>
<dbReference type="GO" id="GO:0004558">
    <property type="term" value="F:alpha-1,4-glucosidase activity"/>
    <property type="evidence" value="ECO:0007669"/>
    <property type="project" value="TreeGrafter"/>
</dbReference>
<feature type="domain" description="Glycoside hydrolase family 31 TIM barrel" evidence="5">
    <location>
        <begin position="304"/>
        <end position="689"/>
    </location>
</feature>
<dbReference type="InterPro" id="IPR011013">
    <property type="entry name" value="Gal_mutarotase_sf_dom"/>
</dbReference>
<evidence type="ECO:0000259" key="6">
    <source>
        <dbReference type="Pfam" id="PF21365"/>
    </source>
</evidence>
<dbReference type="Gene3D" id="2.60.40.1180">
    <property type="entry name" value="Golgi alpha-mannosidase II"/>
    <property type="match status" value="2"/>
</dbReference>
<evidence type="ECO:0000259" key="5">
    <source>
        <dbReference type="Pfam" id="PF01055"/>
    </source>
</evidence>
<accession>A0AAE1QGA6</accession>
<dbReference type="SUPFAM" id="SSF51445">
    <property type="entry name" value="(Trans)glycosidases"/>
    <property type="match status" value="1"/>
</dbReference>
<name>A0AAE1QGA6_9EUCA</name>
<feature type="signal peptide" evidence="4">
    <location>
        <begin position="1"/>
        <end position="19"/>
    </location>
</feature>
<dbReference type="Pfam" id="PF21365">
    <property type="entry name" value="Glyco_hydro_31_3rd"/>
    <property type="match status" value="1"/>
</dbReference>
<dbReference type="Pfam" id="PF01055">
    <property type="entry name" value="Glyco_hydro_31_2nd"/>
    <property type="match status" value="1"/>
</dbReference>
<comment type="caution">
    <text evidence="7">The sequence shown here is derived from an EMBL/GenBank/DDBJ whole genome shotgun (WGS) entry which is preliminary data.</text>
</comment>
<dbReference type="SUPFAM" id="SSF51011">
    <property type="entry name" value="Glycosyl hydrolase domain"/>
    <property type="match status" value="1"/>
</dbReference>
<dbReference type="PANTHER" id="PTHR22762">
    <property type="entry name" value="ALPHA-GLUCOSIDASE"/>
    <property type="match status" value="1"/>
</dbReference>
<evidence type="ECO:0000313" key="8">
    <source>
        <dbReference type="Proteomes" id="UP001292094"/>
    </source>
</evidence>
<dbReference type="CDD" id="cd06602">
    <property type="entry name" value="GH31_MGAM_SI_GAA"/>
    <property type="match status" value="1"/>
</dbReference>
<dbReference type="GO" id="GO:0005975">
    <property type="term" value="P:carbohydrate metabolic process"/>
    <property type="evidence" value="ECO:0007669"/>
    <property type="project" value="InterPro"/>
</dbReference>
<evidence type="ECO:0000256" key="1">
    <source>
        <dbReference type="ARBA" id="ARBA00007806"/>
    </source>
</evidence>
<gene>
    <name evidence="7" type="ORF">Pmani_004632</name>
</gene>
<dbReference type="PANTHER" id="PTHR22762:SF133">
    <property type="entry name" value="P-TYPE DOMAIN-CONTAINING PROTEIN"/>
    <property type="match status" value="1"/>
</dbReference>
<dbReference type="AlphaFoldDB" id="A0AAE1QGA6"/>
<dbReference type="CDD" id="cd14752">
    <property type="entry name" value="GH31_N"/>
    <property type="match status" value="1"/>
</dbReference>
<dbReference type="InterPro" id="IPR000322">
    <property type="entry name" value="Glyco_hydro_31_TIM"/>
</dbReference>
<dbReference type="EMBL" id="JAWZYT010000331">
    <property type="protein sequence ID" value="KAK4324742.1"/>
    <property type="molecule type" value="Genomic_DNA"/>
</dbReference>
<dbReference type="Proteomes" id="UP001292094">
    <property type="component" value="Unassembled WGS sequence"/>
</dbReference>
<dbReference type="InterPro" id="IPR013780">
    <property type="entry name" value="Glyco_hydro_b"/>
</dbReference>
<keyword evidence="8" id="KW-1185">Reference proteome</keyword>
<feature type="chain" id="PRO_5041989556" evidence="4">
    <location>
        <begin position="20"/>
        <end position="912"/>
    </location>
</feature>
<dbReference type="InterPro" id="IPR017853">
    <property type="entry name" value="GH"/>
</dbReference>
<dbReference type="SUPFAM" id="SSF74650">
    <property type="entry name" value="Galactose mutarotase-like"/>
    <property type="match status" value="1"/>
</dbReference>
<evidence type="ECO:0000256" key="2">
    <source>
        <dbReference type="ARBA" id="ARBA00023180"/>
    </source>
</evidence>
<dbReference type="GO" id="GO:0030246">
    <property type="term" value="F:carbohydrate binding"/>
    <property type="evidence" value="ECO:0007669"/>
    <property type="project" value="InterPro"/>
</dbReference>
<keyword evidence="3" id="KW-0378">Hydrolase</keyword>
<sequence>MARLRHVLLVVVMGSLVHAQGDETALECPYPEGQSVNSEGECARYSACQWNNGVCHMNSNSIAGYRTTAAPTPTPAGFQVMLEKVDQEVTLFDGDIQQLMFEVINHEEYHIQIKIYDPANARYEVPVPLNLPSSPASTSLAEVVVSPAGDPFSFTVSRVGASPGKELFKLVGPLTFEDQFIQVTTDLPSSYLYGFGENTHPSFRHTFTPRQTYPIFAKDQPVGEGFMAEYGHHPYYVVVDPDTGNTHSVLLFNSNAMEYSTFTLPDGRPAVTLRTIGGILDFHIFTGPTLEDVNKQYSQMVGLPAFPPYWSLGFHLSRYGYASTNEVREVRERMKAMGIPQDVQTLDIDYMERFRDFTYDPVPWGDLPALTQELHNDNLKLTIILDPAVVIDWDNYPPGQRGKDADAFIKWYSDIYIPSDQDPTCRDYVIGYVWPDTKTVFPDFFKPSTKAWWKEELNIFYESVAYDAIWIDMNEPANFGTNLDRPFNWPSELPDWSLKCPYTHWDSPPYPTKFIRVGDNESGRLSDHGMCMTVNHTDGVQNYMHYDVHSLYGWSETDATFKALQEIFPGKRPVVLSRSTYPGSGKYAVHWLGDNTSAWSHLKMSVIGMLEFNLFGLPMVGADICGFFGDATMELCMRWMELGAFYPFSRNHNAIGQTEQDPGIWPEVAEVSRFVLNLRYQYLPYLYTLFHAAHMHGNSVVRPLFSEYPTDLTALDIDDQFMWGTGMMFAPILTESTTSRNVYFPQGLWYHLVPGFLAATGPSTVLANAPMEAIIIYVRGGAILPYQEPALTTVESRQNPFGLTIALDESGSASGELFWDDGDEEHAMSETYFVTMTFAANTLNLVVSNNPAPMTGLNLETVRFYGYPADPALVTVNGENLDPSQWAYDADYSVLSVTMSAPLDQDVTVMLS</sequence>
<keyword evidence="4" id="KW-0732">Signal</keyword>
<proteinExistence type="inferred from homology"/>
<protein>
    <submittedName>
        <fullName evidence="7">Uncharacterized protein</fullName>
    </submittedName>
</protein>
<organism evidence="7 8">
    <name type="scientific">Petrolisthes manimaculis</name>
    <dbReference type="NCBI Taxonomy" id="1843537"/>
    <lineage>
        <taxon>Eukaryota</taxon>
        <taxon>Metazoa</taxon>
        <taxon>Ecdysozoa</taxon>
        <taxon>Arthropoda</taxon>
        <taxon>Crustacea</taxon>
        <taxon>Multicrustacea</taxon>
        <taxon>Malacostraca</taxon>
        <taxon>Eumalacostraca</taxon>
        <taxon>Eucarida</taxon>
        <taxon>Decapoda</taxon>
        <taxon>Pleocyemata</taxon>
        <taxon>Anomura</taxon>
        <taxon>Galatheoidea</taxon>
        <taxon>Porcellanidae</taxon>
        <taxon>Petrolisthes</taxon>
    </lineage>
</organism>
<keyword evidence="2" id="KW-0325">Glycoprotein</keyword>